<dbReference type="PANTHER" id="PTHR43236">
    <property type="entry name" value="ANTITOXIN HIGA1"/>
    <property type="match status" value="1"/>
</dbReference>
<dbReference type="Proteomes" id="UP001201844">
    <property type="component" value="Unassembled WGS sequence"/>
</dbReference>
<dbReference type="RefSeq" id="WP_241601008.1">
    <property type="nucleotide sequence ID" value="NZ_JAKVIN010000004.1"/>
</dbReference>
<accession>A0ABT0CN41</accession>
<reference evidence="2 3" key="1">
    <citation type="submission" date="2022-02" db="EMBL/GenBank/DDBJ databases">
        <title>Shinella B3.7 sp. nov., isolated from Sediment (Zhairuo Island).</title>
        <authorList>
            <person name="Chen G."/>
        </authorList>
    </citation>
    <scope>NUCLEOTIDE SEQUENCE [LARGE SCALE GENOMIC DNA]</scope>
    <source>
        <strain evidence="2 3">B3.7</strain>
    </source>
</reference>
<gene>
    <name evidence="2" type="ORF">MKI86_11375</name>
</gene>
<evidence type="ECO:0000313" key="3">
    <source>
        <dbReference type="Proteomes" id="UP001201844"/>
    </source>
</evidence>
<organism evidence="2 3">
    <name type="scientific">Shinella sedimenti</name>
    <dbReference type="NCBI Taxonomy" id="2919913"/>
    <lineage>
        <taxon>Bacteria</taxon>
        <taxon>Pseudomonadati</taxon>
        <taxon>Pseudomonadota</taxon>
        <taxon>Alphaproteobacteria</taxon>
        <taxon>Hyphomicrobiales</taxon>
        <taxon>Rhizobiaceae</taxon>
        <taxon>Shinella</taxon>
    </lineage>
</organism>
<name>A0ABT0CN41_9HYPH</name>
<dbReference type="InterPro" id="IPR010359">
    <property type="entry name" value="IrrE_HExxH"/>
</dbReference>
<evidence type="ECO:0000259" key="1">
    <source>
        <dbReference type="Pfam" id="PF06114"/>
    </source>
</evidence>
<proteinExistence type="predicted"/>
<keyword evidence="3" id="KW-1185">Reference proteome</keyword>
<dbReference type="EMBL" id="JAKVIN010000004">
    <property type="protein sequence ID" value="MCJ8149739.1"/>
    <property type="molecule type" value="Genomic_DNA"/>
</dbReference>
<dbReference type="InterPro" id="IPR052345">
    <property type="entry name" value="Rad_response_metalloprotease"/>
</dbReference>
<dbReference type="Pfam" id="PF06114">
    <property type="entry name" value="Peptidase_M78"/>
    <property type="match status" value="1"/>
</dbReference>
<protein>
    <submittedName>
        <fullName evidence="2">ImmA/IrrE family metallo-endopeptidase</fullName>
    </submittedName>
</protein>
<sequence length="189" mass="21322">MRRGFKTQAEQISETLRTKQSLTVFDRFEPKLFLQSLGMIVWTPAEVPGLEAAHLEQLTVTDPDSWSGVAIRMGELTAIIVNSSHPPTRQANTLMHEWAHIELRHKPNRVDRSDGGLLLLSDYPAEFEEEADWLAASVLLPRAGLVRCKSRGMTNDDIADHYGVSAQLTNWRVRMTGVDRQIGARSRFN</sequence>
<dbReference type="PANTHER" id="PTHR43236:SF2">
    <property type="entry name" value="BLL0069 PROTEIN"/>
    <property type="match status" value="1"/>
</dbReference>
<comment type="caution">
    <text evidence="2">The sequence shown here is derived from an EMBL/GenBank/DDBJ whole genome shotgun (WGS) entry which is preliminary data.</text>
</comment>
<dbReference type="Gene3D" id="1.10.10.2910">
    <property type="match status" value="1"/>
</dbReference>
<feature type="domain" description="IrrE N-terminal-like" evidence="1">
    <location>
        <begin position="79"/>
        <end position="172"/>
    </location>
</feature>
<evidence type="ECO:0000313" key="2">
    <source>
        <dbReference type="EMBL" id="MCJ8149739.1"/>
    </source>
</evidence>